<keyword evidence="9" id="KW-1185">Reference proteome</keyword>
<keyword evidence="3 6" id="KW-0812">Transmembrane</keyword>
<keyword evidence="4 6" id="KW-1133">Transmembrane helix</keyword>
<name>A0ABW7ELV0_9BURK</name>
<sequence length="169" mass="17887">MSDAVDQRFAPPQALVADVASEGMVLAGRGTRLLAAIVDALIAGGVAWAALKVPLLDSLAFNAGSPGLGSWRAGSTLLGLGVFLLVQGWPLLARGQTLGKMLLQIRIVRCDGSKPEAWRLLGLRYGIGIATNLNPVVAMVYGLIDSLLIFRESRQCLHDTIADTKVIKL</sequence>
<accession>A0ABW7ELV0</accession>
<dbReference type="Pfam" id="PF06271">
    <property type="entry name" value="RDD"/>
    <property type="match status" value="1"/>
</dbReference>
<reference evidence="8 9" key="1">
    <citation type="submission" date="2024-09" db="EMBL/GenBank/DDBJ databases">
        <title>Novel species of the genus Pelomonas and Roseateles isolated from streams.</title>
        <authorList>
            <person name="Lu H."/>
        </authorList>
    </citation>
    <scope>NUCLEOTIDE SEQUENCE [LARGE SCALE GENOMIC DNA]</scope>
    <source>
        <strain evidence="8 9">DC23W</strain>
    </source>
</reference>
<organism evidence="8 9">
    <name type="scientific">Pelomonas dachongensis</name>
    <dbReference type="NCBI Taxonomy" id="3299029"/>
    <lineage>
        <taxon>Bacteria</taxon>
        <taxon>Pseudomonadati</taxon>
        <taxon>Pseudomonadota</taxon>
        <taxon>Betaproteobacteria</taxon>
        <taxon>Burkholderiales</taxon>
        <taxon>Sphaerotilaceae</taxon>
        <taxon>Roseateles</taxon>
    </lineage>
</organism>
<feature type="transmembrane region" description="Helical" evidence="6">
    <location>
        <begin position="71"/>
        <end position="92"/>
    </location>
</feature>
<keyword evidence="2" id="KW-1003">Cell membrane</keyword>
<evidence type="ECO:0000313" key="9">
    <source>
        <dbReference type="Proteomes" id="UP001606300"/>
    </source>
</evidence>
<feature type="domain" description="RDD" evidence="7">
    <location>
        <begin position="27"/>
        <end position="162"/>
    </location>
</feature>
<comment type="subcellular location">
    <subcellularLocation>
        <location evidence="1">Cell membrane</location>
        <topology evidence="1">Multi-pass membrane protein</topology>
    </subcellularLocation>
</comment>
<evidence type="ECO:0000256" key="2">
    <source>
        <dbReference type="ARBA" id="ARBA00022475"/>
    </source>
</evidence>
<dbReference type="RefSeq" id="WP_394470549.1">
    <property type="nucleotide sequence ID" value="NZ_JBIGHY010000003.1"/>
</dbReference>
<dbReference type="InterPro" id="IPR010432">
    <property type="entry name" value="RDD"/>
</dbReference>
<evidence type="ECO:0000259" key="7">
    <source>
        <dbReference type="Pfam" id="PF06271"/>
    </source>
</evidence>
<evidence type="ECO:0000256" key="5">
    <source>
        <dbReference type="ARBA" id="ARBA00023136"/>
    </source>
</evidence>
<dbReference type="Proteomes" id="UP001606300">
    <property type="component" value="Unassembled WGS sequence"/>
</dbReference>
<protein>
    <submittedName>
        <fullName evidence="8">RDD family protein</fullName>
    </submittedName>
</protein>
<evidence type="ECO:0000256" key="1">
    <source>
        <dbReference type="ARBA" id="ARBA00004651"/>
    </source>
</evidence>
<proteinExistence type="predicted"/>
<dbReference type="EMBL" id="JBIGHY010000003">
    <property type="protein sequence ID" value="MFG6414477.1"/>
    <property type="molecule type" value="Genomic_DNA"/>
</dbReference>
<comment type="caution">
    <text evidence="8">The sequence shown here is derived from an EMBL/GenBank/DDBJ whole genome shotgun (WGS) entry which is preliminary data.</text>
</comment>
<evidence type="ECO:0000313" key="8">
    <source>
        <dbReference type="EMBL" id="MFG6414477.1"/>
    </source>
</evidence>
<evidence type="ECO:0000256" key="4">
    <source>
        <dbReference type="ARBA" id="ARBA00022989"/>
    </source>
</evidence>
<gene>
    <name evidence="8" type="ORF">ACG02S_11285</name>
</gene>
<evidence type="ECO:0000256" key="3">
    <source>
        <dbReference type="ARBA" id="ARBA00022692"/>
    </source>
</evidence>
<keyword evidence="5 6" id="KW-0472">Membrane</keyword>
<feature type="transmembrane region" description="Helical" evidence="6">
    <location>
        <begin position="33"/>
        <end position="51"/>
    </location>
</feature>
<evidence type="ECO:0000256" key="6">
    <source>
        <dbReference type="SAM" id="Phobius"/>
    </source>
</evidence>
<dbReference type="InterPro" id="IPR051791">
    <property type="entry name" value="Pra-immunoreactive"/>
</dbReference>
<dbReference type="PANTHER" id="PTHR36115">
    <property type="entry name" value="PROLINE-RICH ANTIGEN HOMOLOG-RELATED"/>
    <property type="match status" value="1"/>
</dbReference>